<dbReference type="OrthoDB" id="416119at2759"/>
<dbReference type="GO" id="GO:0005634">
    <property type="term" value="C:nucleus"/>
    <property type="evidence" value="ECO:0007669"/>
    <property type="project" value="TreeGrafter"/>
</dbReference>
<name>A0A4V4HBH3_DENBC</name>
<dbReference type="PANTHER" id="PTHR22748:SF6">
    <property type="entry name" value="DNA-(APURINIC OR APYRIMIDINIC SITE) ENDONUCLEASE"/>
    <property type="match status" value="1"/>
</dbReference>
<dbReference type="GO" id="GO:0006284">
    <property type="term" value="P:base-excision repair"/>
    <property type="evidence" value="ECO:0007669"/>
    <property type="project" value="TreeGrafter"/>
</dbReference>
<dbReference type="InterPro" id="IPR004808">
    <property type="entry name" value="AP_endonuc_1"/>
</dbReference>
<protein>
    <submittedName>
        <fullName evidence="6">DNase I-like protein</fullName>
    </submittedName>
</protein>
<feature type="coiled-coil region" evidence="5">
    <location>
        <begin position="295"/>
        <end position="329"/>
    </location>
</feature>
<keyword evidence="4" id="KW-0460">Magnesium</keyword>
<dbReference type="AlphaFoldDB" id="A0A4V4HBH3"/>
<reference evidence="6 7" key="1">
    <citation type="journal article" date="2019" name="Nat. Ecol. Evol.">
        <title>Megaphylogeny resolves global patterns of mushroom evolution.</title>
        <authorList>
            <person name="Varga T."/>
            <person name="Krizsan K."/>
            <person name="Foldi C."/>
            <person name="Dima B."/>
            <person name="Sanchez-Garcia M."/>
            <person name="Sanchez-Ramirez S."/>
            <person name="Szollosi G.J."/>
            <person name="Szarkandi J.G."/>
            <person name="Papp V."/>
            <person name="Albert L."/>
            <person name="Andreopoulos W."/>
            <person name="Angelini C."/>
            <person name="Antonin V."/>
            <person name="Barry K.W."/>
            <person name="Bougher N.L."/>
            <person name="Buchanan P."/>
            <person name="Buyck B."/>
            <person name="Bense V."/>
            <person name="Catcheside P."/>
            <person name="Chovatia M."/>
            <person name="Cooper J."/>
            <person name="Damon W."/>
            <person name="Desjardin D."/>
            <person name="Finy P."/>
            <person name="Geml J."/>
            <person name="Haridas S."/>
            <person name="Hughes K."/>
            <person name="Justo A."/>
            <person name="Karasinski D."/>
            <person name="Kautmanova I."/>
            <person name="Kiss B."/>
            <person name="Kocsube S."/>
            <person name="Kotiranta H."/>
            <person name="LaButti K.M."/>
            <person name="Lechner B.E."/>
            <person name="Liimatainen K."/>
            <person name="Lipzen A."/>
            <person name="Lukacs Z."/>
            <person name="Mihaltcheva S."/>
            <person name="Morgado L.N."/>
            <person name="Niskanen T."/>
            <person name="Noordeloos M.E."/>
            <person name="Ohm R.A."/>
            <person name="Ortiz-Santana B."/>
            <person name="Ovrebo C."/>
            <person name="Racz N."/>
            <person name="Riley R."/>
            <person name="Savchenko A."/>
            <person name="Shiryaev A."/>
            <person name="Soop K."/>
            <person name="Spirin V."/>
            <person name="Szebenyi C."/>
            <person name="Tomsovsky M."/>
            <person name="Tulloss R.E."/>
            <person name="Uehling J."/>
            <person name="Grigoriev I.V."/>
            <person name="Vagvolgyi C."/>
            <person name="Papp T."/>
            <person name="Martin F.M."/>
            <person name="Miettinen O."/>
            <person name="Hibbett D.S."/>
            <person name="Nagy L.G."/>
        </authorList>
    </citation>
    <scope>NUCLEOTIDE SEQUENCE [LARGE SCALE GENOMIC DNA]</scope>
    <source>
        <strain evidence="6 7">CBS 962.96</strain>
    </source>
</reference>
<evidence type="ECO:0000313" key="7">
    <source>
        <dbReference type="Proteomes" id="UP000297245"/>
    </source>
</evidence>
<dbReference type="EMBL" id="ML180022">
    <property type="protein sequence ID" value="THU79465.1"/>
    <property type="molecule type" value="Genomic_DNA"/>
</dbReference>
<evidence type="ECO:0000256" key="3">
    <source>
        <dbReference type="ARBA" id="ARBA00022801"/>
    </source>
</evidence>
<evidence type="ECO:0000256" key="2">
    <source>
        <dbReference type="ARBA" id="ARBA00022723"/>
    </source>
</evidence>
<dbReference type="GO" id="GO:0003906">
    <property type="term" value="F:DNA-(apurinic or apyrimidinic site) endonuclease activity"/>
    <property type="evidence" value="ECO:0007669"/>
    <property type="project" value="TreeGrafter"/>
</dbReference>
<evidence type="ECO:0000256" key="4">
    <source>
        <dbReference type="ARBA" id="ARBA00022842"/>
    </source>
</evidence>
<gene>
    <name evidence="6" type="ORF">K435DRAFT_823895</name>
</gene>
<keyword evidence="2" id="KW-0479">Metal-binding</keyword>
<dbReference type="Gene3D" id="3.60.10.10">
    <property type="entry name" value="Endonuclease/exonuclease/phosphatase"/>
    <property type="match status" value="1"/>
</dbReference>
<accession>A0A4V4HBH3</accession>
<evidence type="ECO:0000313" key="6">
    <source>
        <dbReference type="EMBL" id="THU79465.1"/>
    </source>
</evidence>
<proteinExistence type="predicted"/>
<dbReference type="InterPro" id="IPR036691">
    <property type="entry name" value="Endo/exonu/phosph_ase_sf"/>
</dbReference>
<keyword evidence="7" id="KW-1185">Reference proteome</keyword>
<comment type="cofactor">
    <cofactor evidence="1">
        <name>Mg(2+)</name>
        <dbReference type="ChEBI" id="CHEBI:18420"/>
    </cofactor>
</comment>
<organism evidence="6 7">
    <name type="scientific">Dendrothele bispora (strain CBS 962.96)</name>
    <dbReference type="NCBI Taxonomy" id="1314807"/>
    <lineage>
        <taxon>Eukaryota</taxon>
        <taxon>Fungi</taxon>
        <taxon>Dikarya</taxon>
        <taxon>Basidiomycota</taxon>
        <taxon>Agaricomycotina</taxon>
        <taxon>Agaricomycetes</taxon>
        <taxon>Agaricomycetidae</taxon>
        <taxon>Agaricales</taxon>
        <taxon>Agaricales incertae sedis</taxon>
        <taxon>Dendrothele</taxon>
    </lineage>
</organism>
<dbReference type="SUPFAM" id="SSF56219">
    <property type="entry name" value="DNase I-like"/>
    <property type="match status" value="1"/>
</dbReference>
<keyword evidence="3" id="KW-0378">Hydrolase</keyword>
<keyword evidence="5" id="KW-0175">Coiled coil</keyword>
<dbReference type="Proteomes" id="UP000297245">
    <property type="component" value="Unassembled WGS sequence"/>
</dbReference>
<evidence type="ECO:0000256" key="5">
    <source>
        <dbReference type="SAM" id="Coils"/>
    </source>
</evidence>
<dbReference type="GO" id="GO:0046872">
    <property type="term" value="F:metal ion binding"/>
    <property type="evidence" value="ECO:0007669"/>
    <property type="project" value="UniProtKB-KW"/>
</dbReference>
<dbReference type="GO" id="GO:0008311">
    <property type="term" value="F:double-stranded DNA 3'-5' DNA exonuclease activity"/>
    <property type="evidence" value="ECO:0007669"/>
    <property type="project" value="TreeGrafter"/>
</dbReference>
<dbReference type="GO" id="GO:0008081">
    <property type="term" value="F:phosphoric diester hydrolase activity"/>
    <property type="evidence" value="ECO:0007669"/>
    <property type="project" value="TreeGrafter"/>
</dbReference>
<sequence>MNMKGKGADSINDPNNKWNHINQIMRENKIGVLTLQETHTSDEQLEKIQTLFQRQLVIHNSADPGNPTGKGGVAIILNKGLTNVKGIEVKEIVPGRALLLSHPWHDNKTFTFLAIYAPAGSNREKIDFWKGLTETWEQRRLPVEETIDLIDAFRTFRQKFTVIDGWREFHPLEKGYSFVHQSNCSRSRIDRIYTNEEILRNSREWEIIDPPINTDHKLVMTTIIDPQMPIIGDGRWAIPQLVLKSKEYLRKVTELGAELEQEIEKQAKEPNTRTNAQNIQILYKDFKMECTAEARKIAKKIVLRAKVKIKELEQERKHILNNDEISNEEKILQKDMQSQFTPEQ</sequence>
<evidence type="ECO:0000256" key="1">
    <source>
        <dbReference type="ARBA" id="ARBA00001946"/>
    </source>
</evidence>
<dbReference type="PANTHER" id="PTHR22748">
    <property type="entry name" value="AP ENDONUCLEASE"/>
    <property type="match status" value="1"/>
</dbReference>